<feature type="transmembrane region" description="Helical" evidence="1">
    <location>
        <begin position="62"/>
        <end position="79"/>
    </location>
</feature>
<gene>
    <name evidence="2" type="ORF">HNQ92_002898</name>
</gene>
<keyword evidence="1" id="KW-0812">Transmembrane</keyword>
<feature type="transmembrane region" description="Helical" evidence="1">
    <location>
        <begin position="168"/>
        <end position="189"/>
    </location>
</feature>
<dbReference type="AlphaFoldDB" id="A0A840TXX2"/>
<name>A0A840TXX2_9BACT</name>
<feature type="transmembrane region" description="Helical" evidence="1">
    <location>
        <begin position="6"/>
        <end position="28"/>
    </location>
</feature>
<feature type="transmembrane region" description="Helical" evidence="1">
    <location>
        <begin position="99"/>
        <end position="118"/>
    </location>
</feature>
<reference evidence="2 3" key="1">
    <citation type="submission" date="2020-08" db="EMBL/GenBank/DDBJ databases">
        <title>Genomic Encyclopedia of Type Strains, Phase IV (KMG-IV): sequencing the most valuable type-strain genomes for metagenomic binning, comparative biology and taxonomic classification.</title>
        <authorList>
            <person name="Goeker M."/>
        </authorList>
    </citation>
    <scope>NUCLEOTIDE SEQUENCE [LARGE SCALE GENOMIC DNA]</scope>
    <source>
        <strain evidence="2 3">DSM 105074</strain>
    </source>
</reference>
<keyword evidence="1" id="KW-1133">Transmembrane helix</keyword>
<organism evidence="2 3">
    <name type="scientific">Rhabdobacter roseus</name>
    <dbReference type="NCBI Taxonomy" id="1655419"/>
    <lineage>
        <taxon>Bacteria</taxon>
        <taxon>Pseudomonadati</taxon>
        <taxon>Bacteroidota</taxon>
        <taxon>Cytophagia</taxon>
        <taxon>Cytophagales</taxon>
        <taxon>Cytophagaceae</taxon>
        <taxon>Rhabdobacter</taxon>
    </lineage>
</organism>
<evidence type="ECO:0000313" key="2">
    <source>
        <dbReference type="EMBL" id="MBB5284750.1"/>
    </source>
</evidence>
<feature type="transmembrane region" description="Helical" evidence="1">
    <location>
        <begin position="130"/>
        <end position="147"/>
    </location>
</feature>
<sequence>MNTLNNLFLIIHIVAGFTALTVGVVPMLAKKGGRLHILTGLVFYYAMAVVCASAFWLVAFKGSALFLLFIAIFSFYSTFSGRREILRKRLKVPSERTDYVAAALALAASVGMLGLGLYQVLKGTLSVPTVLYFVFGVFLFTQARYDWRRYLQPERSKYPVQSWFYHHITRMGGAYIAAFTAFVVVNARFGASPYAFWLSLAAWIGPGVVGGMVIGRTVRHYLLKMKVAKQS</sequence>
<feature type="transmembrane region" description="Helical" evidence="1">
    <location>
        <begin position="35"/>
        <end position="56"/>
    </location>
</feature>
<feature type="transmembrane region" description="Helical" evidence="1">
    <location>
        <begin position="195"/>
        <end position="215"/>
    </location>
</feature>
<dbReference type="RefSeq" id="WP_184174712.1">
    <property type="nucleotide sequence ID" value="NZ_JACHGF010000004.1"/>
</dbReference>
<evidence type="ECO:0000313" key="3">
    <source>
        <dbReference type="Proteomes" id="UP000557307"/>
    </source>
</evidence>
<protein>
    <submittedName>
        <fullName evidence="2">Putative membrane protein</fullName>
    </submittedName>
</protein>
<dbReference type="Proteomes" id="UP000557307">
    <property type="component" value="Unassembled WGS sequence"/>
</dbReference>
<proteinExistence type="predicted"/>
<evidence type="ECO:0000256" key="1">
    <source>
        <dbReference type="SAM" id="Phobius"/>
    </source>
</evidence>
<accession>A0A840TXX2</accession>
<keyword evidence="1" id="KW-0472">Membrane</keyword>
<dbReference type="EMBL" id="JACHGF010000004">
    <property type="protein sequence ID" value="MBB5284750.1"/>
    <property type="molecule type" value="Genomic_DNA"/>
</dbReference>
<keyword evidence="3" id="KW-1185">Reference proteome</keyword>
<comment type="caution">
    <text evidence="2">The sequence shown here is derived from an EMBL/GenBank/DDBJ whole genome shotgun (WGS) entry which is preliminary data.</text>
</comment>